<sequence length="794" mass="91812">MTLKSWDWPLDHHVNLVFQRACESSVINRLTSFLVLSVVSSPEGQAVFKKYESILELLSQFEKEFFESWVKVVPGQCERKLKLPLLLRRASNQELALNFDPEVSNDLACSVVRSLKLPLLLRRASNQELALNFYQEVNLLVAILREVHYLRLMDKDNIPEEALKIYERSETFRKYTSNLNQTIQWYNKVRRTSKLVEFELVQEEVDEIDKHVEQAQTALDWNSSDLWSYVERLHGLVHSLETRVQCTQSNVDQIRTIMSAWLKMPVFQRRDGKKDTLLCIEDRHEHTQRRYAEISAAATEIHRLLDDNLKLFGLEGEPESPRWLAYVAFVDAIVSESLLRTIGCRCALNCGSPIGSKERPMYGDCYEGRLGRLEVTVQTFSYPAIVNHLGYLTENIDPASGLAPLFEAQLELHDPDLVYVPSVDPDDPDGFISLVKGLTSDIIGMADLVPRVSSVKSDAGYKVDMENNEDIREMKNEILEAVQRVIEEANDFSKGFETYCYLWLDDREQYMLQFLKYGRQLTNDELDLMTLEDSTAPEPSPPKMEQFREQIDNYENLYLEIEEMEPIHVFNGWFQVDLRPFRQALTNTVRKWSNMFKQHLVDHVTSSIDHRDIDTVTTPRALHVSLSDLAGFIHEADEGLLQPVEEGDYERLVNVMGYLMNVKERQTSTDDMFEPLRQTIELLKFYDQELPEEVNVLLQLSVTQVEEISTTTTDSKKLEALAHTLVGTVGPECTVPQLELPEQWNNTKKLSVQVKQQVAPLQAIEVSSIRNKIAAFDCRQNQYRDFFRKYPFLR</sequence>
<accession>A0A7R9EUU7</accession>
<reference evidence="2" key="1">
    <citation type="submission" date="2020-11" db="EMBL/GenBank/DDBJ databases">
        <authorList>
            <person name="Tran Van P."/>
        </authorList>
    </citation>
    <scope>NUCLEOTIDE SEQUENCE</scope>
</reference>
<dbReference type="GO" id="GO:0051959">
    <property type="term" value="F:dynein light intermediate chain binding"/>
    <property type="evidence" value="ECO:0007669"/>
    <property type="project" value="InterPro"/>
</dbReference>
<dbReference type="GO" id="GO:0045505">
    <property type="term" value="F:dynein intermediate chain binding"/>
    <property type="evidence" value="ECO:0007669"/>
    <property type="project" value="InterPro"/>
</dbReference>
<dbReference type="Pfam" id="PF08385">
    <property type="entry name" value="DHC_N1"/>
    <property type="match status" value="2"/>
</dbReference>
<name>A0A7R9EUU7_9NEOP</name>
<proteinExistence type="predicted"/>
<feature type="domain" description="Dynein heavy chain tail" evidence="1">
    <location>
        <begin position="114"/>
        <end position="229"/>
    </location>
</feature>
<dbReference type="InterPro" id="IPR013594">
    <property type="entry name" value="Dynein_heavy_tail"/>
</dbReference>
<evidence type="ECO:0000259" key="1">
    <source>
        <dbReference type="Pfam" id="PF08385"/>
    </source>
</evidence>
<organism evidence="2">
    <name type="scientific">Timema bartmani</name>
    <dbReference type="NCBI Taxonomy" id="61472"/>
    <lineage>
        <taxon>Eukaryota</taxon>
        <taxon>Metazoa</taxon>
        <taxon>Ecdysozoa</taxon>
        <taxon>Arthropoda</taxon>
        <taxon>Hexapoda</taxon>
        <taxon>Insecta</taxon>
        <taxon>Pterygota</taxon>
        <taxon>Neoptera</taxon>
        <taxon>Polyneoptera</taxon>
        <taxon>Phasmatodea</taxon>
        <taxon>Timematodea</taxon>
        <taxon>Timematoidea</taxon>
        <taxon>Timematidae</taxon>
        <taxon>Timema</taxon>
    </lineage>
</organism>
<dbReference type="AlphaFoldDB" id="A0A7R9EUU7"/>
<evidence type="ECO:0000313" key="2">
    <source>
        <dbReference type="EMBL" id="CAD7441492.1"/>
    </source>
</evidence>
<dbReference type="PANTHER" id="PTHR46532:SF11">
    <property type="entry name" value="DYNEIN AXONEMAL HEAVY CHAIN 12"/>
    <property type="match status" value="1"/>
</dbReference>
<protein>
    <recommendedName>
        <fullName evidence="1">Dynein heavy chain tail domain-containing protein</fullName>
    </recommendedName>
</protein>
<dbReference type="InterPro" id="IPR026983">
    <property type="entry name" value="DHC"/>
</dbReference>
<dbReference type="GO" id="GO:0007018">
    <property type="term" value="P:microtubule-based movement"/>
    <property type="evidence" value="ECO:0007669"/>
    <property type="project" value="InterPro"/>
</dbReference>
<dbReference type="EMBL" id="OD565329">
    <property type="protein sequence ID" value="CAD7441492.1"/>
    <property type="molecule type" value="Genomic_DNA"/>
</dbReference>
<feature type="domain" description="Dynein heavy chain tail" evidence="1">
    <location>
        <begin position="37"/>
        <end position="104"/>
    </location>
</feature>
<dbReference type="GO" id="GO:0005858">
    <property type="term" value="C:axonemal dynein complex"/>
    <property type="evidence" value="ECO:0007669"/>
    <property type="project" value="TreeGrafter"/>
</dbReference>
<dbReference type="PANTHER" id="PTHR46532">
    <property type="entry name" value="MALE FERTILITY FACTOR KL5"/>
    <property type="match status" value="1"/>
</dbReference>
<gene>
    <name evidence="2" type="ORF">TBIB3V08_LOCUS3958</name>
</gene>